<gene>
    <name evidence="1" type="ORF">S06H3_38108</name>
</gene>
<evidence type="ECO:0008006" key="2">
    <source>
        <dbReference type="Google" id="ProtNLM"/>
    </source>
</evidence>
<evidence type="ECO:0000313" key="1">
    <source>
        <dbReference type="EMBL" id="GAI28728.1"/>
    </source>
</evidence>
<dbReference type="Gene3D" id="3.20.20.150">
    <property type="entry name" value="Divalent-metal-dependent TIM barrel enzymes"/>
    <property type="match status" value="1"/>
</dbReference>
<dbReference type="SUPFAM" id="SSF51658">
    <property type="entry name" value="Xylose isomerase-like"/>
    <property type="match status" value="1"/>
</dbReference>
<feature type="non-terminal residue" evidence="1">
    <location>
        <position position="1"/>
    </location>
</feature>
<accession>X1MBR3</accession>
<proteinExistence type="predicted"/>
<protein>
    <recommendedName>
        <fullName evidence="2">Xylose isomerase-like TIM barrel domain-containing protein</fullName>
    </recommendedName>
</protein>
<dbReference type="InterPro" id="IPR036237">
    <property type="entry name" value="Xyl_isomerase-like_sf"/>
</dbReference>
<dbReference type="EMBL" id="BARV01023200">
    <property type="protein sequence ID" value="GAI28728.1"/>
    <property type="molecule type" value="Genomic_DNA"/>
</dbReference>
<name>X1MBR3_9ZZZZ</name>
<comment type="caution">
    <text evidence="1">The sequence shown here is derived from an EMBL/GenBank/DDBJ whole genome shotgun (WGS) entry which is preliminary data.</text>
</comment>
<dbReference type="AlphaFoldDB" id="X1MBR3"/>
<sequence>PESYWLNLKKLYEAVDHPGFGISCHLGGWRGTPEEKVEADRLVAPWVCHTHIAGNITEGPLEEKLANLQNAGYEGYYSVEHHSAKNEYTEVAIQLAKVRAVLEQWRTAS</sequence>
<organism evidence="1">
    <name type="scientific">marine sediment metagenome</name>
    <dbReference type="NCBI Taxonomy" id="412755"/>
    <lineage>
        <taxon>unclassified sequences</taxon>
        <taxon>metagenomes</taxon>
        <taxon>ecological metagenomes</taxon>
    </lineage>
</organism>
<reference evidence="1" key="1">
    <citation type="journal article" date="2014" name="Front. Microbiol.">
        <title>High frequency of phylogenetically diverse reductive dehalogenase-homologous genes in deep subseafloor sedimentary metagenomes.</title>
        <authorList>
            <person name="Kawai M."/>
            <person name="Futagami T."/>
            <person name="Toyoda A."/>
            <person name="Takaki Y."/>
            <person name="Nishi S."/>
            <person name="Hori S."/>
            <person name="Arai W."/>
            <person name="Tsubouchi T."/>
            <person name="Morono Y."/>
            <person name="Uchiyama I."/>
            <person name="Ito T."/>
            <person name="Fujiyama A."/>
            <person name="Inagaki F."/>
            <person name="Takami H."/>
        </authorList>
    </citation>
    <scope>NUCLEOTIDE SEQUENCE</scope>
    <source>
        <strain evidence="1">Expedition CK06-06</strain>
    </source>
</reference>